<dbReference type="InterPro" id="IPR022702">
    <property type="entry name" value="Cytosine_MeTrfase1_RFD"/>
</dbReference>
<dbReference type="PRINTS" id="PR00105">
    <property type="entry name" value="C5METTRFRASE"/>
</dbReference>
<dbReference type="PROSITE" id="PS00094">
    <property type="entry name" value="C5_MTASE_1"/>
    <property type="match status" value="1"/>
</dbReference>
<gene>
    <name evidence="12" type="ORF">APUTEX25_003073</name>
</gene>
<dbReference type="GO" id="GO:0003677">
    <property type="term" value="F:DNA binding"/>
    <property type="evidence" value="ECO:0007669"/>
    <property type="project" value="UniProtKB-KW"/>
</dbReference>
<keyword evidence="4 9" id="KW-0808">Transferase</keyword>
<evidence type="ECO:0000256" key="5">
    <source>
        <dbReference type="ARBA" id="ARBA00022691"/>
    </source>
</evidence>
<dbReference type="GO" id="GO:0005634">
    <property type="term" value="C:nucleus"/>
    <property type="evidence" value="ECO:0007669"/>
    <property type="project" value="UniProtKB-SubCell"/>
</dbReference>
<dbReference type="EMBL" id="QOKY01000173">
    <property type="protein sequence ID" value="RMZ54695.1"/>
    <property type="molecule type" value="Genomic_DNA"/>
</dbReference>
<evidence type="ECO:0000256" key="3">
    <source>
        <dbReference type="ARBA" id="ARBA00022603"/>
    </source>
</evidence>
<keyword evidence="6" id="KW-0677">Repeat</keyword>
<dbReference type="InterPro" id="IPR029063">
    <property type="entry name" value="SAM-dependent_MTases_sf"/>
</dbReference>
<feature type="region of interest" description="Disordered" evidence="10">
    <location>
        <begin position="1"/>
        <end position="35"/>
    </location>
</feature>
<evidence type="ECO:0000256" key="1">
    <source>
        <dbReference type="ARBA" id="ARBA00004123"/>
    </source>
</evidence>
<dbReference type="EC" id="2.1.1.37" evidence="2"/>
<reference evidence="13" key="1">
    <citation type="journal article" date="2018" name="Algal Res.">
        <title>Characterization of plant carbon substrate utilization by Auxenochlorella protothecoides.</title>
        <authorList>
            <person name="Vogler B.W."/>
            <person name="Starkenburg S.R."/>
            <person name="Sudasinghe N."/>
            <person name="Schambach J.Y."/>
            <person name="Rollin J.A."/>
            <person name="Pattathil S."/>
            <person name="Barry A.N."/>
        </authorList>
    </citation>
    <scope>NUCLEOTIDE SEQUENCE [LARGE SCALE GENOMIC DNA]</scope>
    <source>
        <strain evidence="13">UTEX 25</strain>
    </source>
</reference>
<evidence type="ECO:0000256" key="2">
    <source>
        <dbReference type="ARBA" id="ARBA00011975"/>
    </source>
</evidence>
<dbReference type="GO" id="GO:0044027">
    <property type="term" value="P:negative regulation of gene expression via chromosomal CpG island methylation"/>
    <property type="evidence" value="ECO:0007669"/>
    <property type="project" value="TreeGrafter"/>
</dbReference>
<comment type="subcellular location">
    <subcellularLocation>
        <location evidence="1">Nucleus</location>
    </subcellularLocation>
</comment>
<dbReference type="GO" id="GO:0003886">
    <property type="term" value="F:DNA (cytosine-5-)-methyltransferase activity"/>
    <property type="evidence" value="ECO:0007669"/>
    <property type="project" value="UniProtKB-EC"/>
</dbReference>
<dbReference type="Gene3D" id="3.90.120.10">
    <property type="entry name" value="DNA Methylase, subunit A, domain 2"/>
    <property type="match status" value="1"/>
</dbReference>
<proteinExistence type="inferred from homology"/>
<dbReference type="PANTHER" id="PTHR10629">
    <property type="entry name" value="CYTOSINE-SPECIFIC METHYLTRANSFERASE"/>
    <property type="match status" value="1"/>
</dbReference>
<dbReference type="InterPro" id="IPR050390">
    <property type="entry name" value="C5-Methyltransferase"/>
</dbReference>
<feature type="region of interest" description="Disordered" evidence="10">
    <location>
        <begin position="1690"/>
        <end position="1759"/>
    </location>
</feature>
<dbReference type="FunFam" id="3.40.50.150:FF:000108">
    <property type="entry name" value="DNA (cytosine-5)-methyltransferase"/>
    <property type="match status" value="1"/>
</dbReference>
<dbReference type="SUPFAM" id="SSF53335">
    <property type="entry name" value="S-adenosyl-L-methionine-dependent methyltransferases"/>
    <property type="match status" value="1"/>
</dbReference>
<dbReference type="Proteomes" id="UP000279271">
    <property type="component" value="Unassembled WGS sequence"/>
</dbReference>
<evidence type="ECO:0000256" key="4">
    <source>
        <dbReference type="ARBA" id="ARBA00022679"/>
    </source>
</evidence>
<dbReference type="InterPro" id="IPR043151">
    <property type="entry name" value="BAH_sf"/>
</dbReference>
<protein>
    <recommendedName>
        <fullName evidence="2">DNA (cytosine-5-)-methyltransferase</fullName>
        <ecNumber evidence="2">2.1.1.37</ecNumber>
    </recommendedName>
</protein>
<feature type="compositionally biased region" description="Polar residues" evidence="10">
    <location>
        <begin position="1694"/>
        <end position="1704"/>
    </location>
</feature>
<dbReference type="InterPro" id="IPR001525">
    <property type="entry name" value="C5_MeTfrase"/>
</dbReference>
<dbReference type="PANTHER" id="PTHR10629:SF52">
    <property type="entry name" value="DNA (CYTOSINE-5)-METHYLTRANSFERASE 1"/>
    <property type="match status" value="1"/>
</dbReference>
<feature type="active site" evidence="9">
    <location>
        <position position="1250"/>
    </location>
</feature>
<dbReference type="InterPro" id="IPR001025">
    <property type="entry name" value="BAH_dom"/>
</dbReference>
<comment type="similarity">
    <text evidence="9">Belongs to the class I-like SAM-binding methyltransferase superfamily. C5-methyltransferase family.</text>
</comment>
<dbReference type="InterPro" id="IPR031303">
    <property type="entry name" value="C5_meth_CS"/>
</dbReference>
<evidence type="ECO:0000259" key="11">
    <source>
        <dbReference type="SMART" id="SM00439"/>
    </source>
</evidence>
<keyword evidence="3 9" id="KW-0489">Methyltransferase</keyword>
<dbReference type="GO" id="GO:0003682">
    <property type="term" value="F:chromatin binding"/>
    <property type="evidence" value="ECO:0007669"/>
    <property type="project" value="InterPro"/>
</dbReference>
<dbReference type="Gene3D" id="3.40.50.150">
    <property type="entry name" value="Vaccinia Virus protein VP39"/>
    <property type="match status" value="1"/>
</dbReference>
<feature type="compositionally biased region" description="Low complexity" evidence="10">
    <location>
        <begin position="459"/>
        <end position="476"/>
    </location>
</feature>
<dbReference type="PROSITE" id="PS00095">
    <property type="entry name" value="C5_MTASE_2"/>
    <property type="match status" value="1"/>
</dbReference>
<evidence type="ECO:0000313" key="13">
    <source>
        <dbReference type="Proteomes" id="UP000279271"/>
    </source>
</evidence>
<feature type="region of interest" description="Disordered" evidence="10">
    <location>
        <begin position="636"/>
        <end position="656"/>
    </location>
</feature>
<dbReference type="Gene3D" id="2.30.30.490">
    <property type="match status" value="2"/>
</dbReference>
<name>A0A3M7KY84_AUXPR</name>
<dbReference type="FunFam" id="3.90.120.10:FF:000002">
    <property type="entry name" value="DNA (cytosine-5)-methyltransferase"/>
    <property type="match status" value="1"/>
</dbReference>
<feature type="domain" description="BAH" evidence="11">
    <location>
        <begin position="956"/>
        <end position="1098"/>
    </location>
</feature>
<evidence type="ECO:0000256" key="9">
    <source>
        <dbReference type="PROSITE-ProRule" id="PRU01016"/>
    </source>
</evidence>
<evidence type="ECO:0000313" key="12">
    <source>
        <dbReference type="EMBL" id="RMZ54695.1"/>
    </source>
</evidence>
<dbReference type="PROSITE" id="PS51679">
    <property type="entry name" value="SAM_MT_C5"/>
    <property type="match status" value="1"/>
</dbReference>
<dbReference type="Pfam" id="PF00145">
    <property type="entry name" value="DNA_methylase"/>
    <property type="match status" value="1"/>
</dbReference>
<dbReference type="Pfam" id="PF12047">
    <property type="entry name" value="DNMT1-RFD"/>
    <property type="match status" value="2"/>
</dbReference>
<evidence type="ECO:0000256" key="10">
    <source>
        <dbReference type="SAM" id="MobiDB-lite"/>
    </source>
</evidence>
<evidence type="ECO:0000256" key="6">
    <source>
        <dbReference type="ARBA" id="ARBA00022737"/>
    </source>
</evidence>
<evidence type="ECO:0000256" key="7">
    <source>
        <dbReference type="ARBA" id="ARBA00023125"/>
    </source>
</evidence>
<accession>A0A3M7KY84</accession>
<keyword evidence="5 9" id="KW-0949">S-adenosyl-L-methionine</keyword>
<dbReference type="SMART" id="SM00439">
    <property type="entry name" value="BAH"/>
    <property type="match status" value="2"/>
</dbReference>
<organism evidence="12 13">
    <name type="scientific">Auxenochlorella protothecoides</name>
    <name type="common">Green microalga</name>
    <name type="synonym">Chlorella protothecoides</name>
    <dbReference type="NCBI Taxonomy" id="3075"/>
    <lineage>
        <taxon>Eukaryota</taxon>
        <taxon>Viridiplantae</taxon>
        <taxon>Chlorophyta</taxon>
        <taxon>core chlorophytes</taxon>
        <taxon>Trebouxiophyceae</taxon>
        <taxon>Chlorellales</taxon>
        <taxon>Chlorellaceae</taxon>
        <taxon>Auxenochlorella</taxon>
    </lineage>
</organism>
<keyword evidence="7" id="KW-0238">DNA-binding</keyword>
<dbReference type="GO" id="GO:0032259">
    <property type="term" value="P:methylation"/>
    <property type="evidence" value="ECO:0007669"/>
    <property type="project" value="UniProtKB-KW"/>
</dbReference>
<dbReference type="InterPro" id="IPR018117">
    <property type="entry name" value="C5_DNA_meth_AS"/>
</dbReference>
<feature type="domain" description="BAH" evidence="11">
    <location>
        <begin position="774"/>
        <end position="925"/>
    </location>
</feature>
<feature type="compositionally biased region" description="Basic and acidic residues" evidence="10">
    <location>
        <begin position="9"/>
        <end position="34"/>
    </location>
</feature>
<feature type="compositionally biased region" description="Low complexity" evidence="10">
    <location>
        <begin position="1718"/>
        <end position="1731"/>
    </location>
</feature>
<feature type="region of interest" description="Disordered" evidence="10">
    <location>
        <begin position="446"/>
        <end position="481"/>
    </location>
</feature>
<keyword evidence="8" id="KW-0539">Nucleus</keyword>
<comment type="caution">
    <text evidence="12">The sequence shown here is derived from an EMBL/GenBank/DDBJ whole genome shotgun (WGS) entry which is preliminary data.</text>
</comment>
<evidence type="ECO:0000256" key="8">
    <source>
        <dbReference type="ARBA" id="ARBA00023242"/>
    </source>
</evidence>
<sequence>MVAGITEPLGKEGASKRAGDLAAKDTAKKARGDASEAIVKPEVTNLKLKDEASALPSAREQRLAVKEYTKAASEAEALELTRGDVKEEGEGLPRRRIGDFTLATPKGIHEPVLSIEAGMGVELILSGVVFPAAGPTTKASGASVAACGPVTGFRLEVDAGPEAQVVLSTPLAEYILLKPAPGYKKTFGNLFVQAALVREVCLALSPAKGGDLEASLDEVILRLARSKLDHGYASAREALLINAKLVIAQLSKLDDVSGPKGLKYLLTECGKALVKEAASYKYVGVQRPGATGIHIRDDTRPEAAPADEDAQTLADADFARQLQAQMDATAARAARGGAKSRGPAYVQVSAEEIANDYPAPLAYAKEEEEVDELLLADEEELGGGADPETLPRRLLTDFSVYNAEGWLASLELLPMWAGVDPSVELYASGVVLEDDGDFSGGQALQEESAAPVDEGAGGSSSAAPPAEDAAGGSSSATPPAEDAAGVRMCLSQVKDWVVEMGPDMLLISLRTDVAWYRLSVPAAKYAPWFRPVLQTARLAARVLTWLSEESRASKLSFNDVVKRLVASPDTALALFKKPEAVERYLLVHGAILLNQFAAWPVAAVRKSAFATTLRAHMQDVRHSKLYRAAAKPARSGAAVNRNPMKDRAAGGRSKPMTATATTMVRAVWQSYFTVAGAGALVAEAGEVEAGEQQAQAGVVAREVEEDENADEGEEDAQESALAAVPAVPVAVAKMAGGAHARRAAPAAAVVAWTGEALRTEGGCTFYPGARVGDLELRLGDAVALGPPVDEDEAVSGDEGQDAAPRLPQLGLVQALWQRKGGKGGDAEVQVRLLVRGHETVLGDAASTAELFLATGHETRPLASVAALVSASRLERAWDQKRRGEYFRADEELRQANAAAAAEGAPLTHFWRRQYVPEEGIFRDAPADLQLGSRLPDPQIPETGVQVQGKGFRKDGVRYLPGDFLFLGPEVFDAVEGARSIVQLPEYLSNSRFHKGSHVGLRAWGIAQLIGVESSGKGKGAACTLTVRRFYRPEDIHEDKAYEAPSFHAVYASSEEVEVEVVDVQGPCTVGPPGSELSVSSFECIGTYNRATGEFGPVPEDLKQAKGGYGVGSASDASNAAPASAKAADKGKAAVDAFPGDDGVSLASMDIFAGCGGLSEGMHQAGAAHARWAIEYERPAAEAFRLNNPRAATFCANCNVLLHAAMVKGGGADDCQASPEAVAESEALPADQVAALPLPGEVDFICGGPPCQGYSGMNRFNKGNWSMVQNSMVMSFLSYADYYRPRYFLLENVRNFVSHNKSFTFRLTLRCLLDMGYQVRFGVLNAGNFGVAQSRKRTFIWAAAPGEGLPDWPRLMHAFRTPQLTINLPNGVQYTAVPQTVGAPLRPVTVRDAISDLPVIANGHDVEEMEYQGEPVSAFQRAVRGGCPALYDHISKNMNELNLERCRCIPKGVPGADWRVLEEIVKSDPSREKFNGQPLVPWCLPNTADRHNGWRGLFGRLDPRGHFPTSTTDPQPMGKVGQVFHPTQDRIVSVRECARAQGFPDKHRFYGNVHNKHRQVGNAVPPPLAAALGRQLRKVRIRCDVRCPRAVARRDQWHPTCGNPGTRGCARVQARSNEGRGYGGSAPASPPSVALESYLGREKLARDAVLADATICRPSKDAESLHESSSCCGPPAPSGANFGEECDMGPAAGAWTSSDTASLSGPYTPDGRPAQAKPSIASSPEFTASSSSVDEGAPGASAHARSLSIPTPPDSPAWGEQREFSLGRKLTVLRSHPAVVVLADDPDSPQSADGEGGGIVQRRLSQVVAGHHVHFTKIKRQMGNVHAPPEDLLTLMARKVFTRQNCSFNQMTSMGELSDLAAETSMPTPSSRCVGAPPTNAALAAAAQQLASHATVHTASLSCMHPSLPPIRTRLAERRHTSPLA</sequence>